<feature type="domain" description="AbiEi antitoxin N-terminal" evidence="1">
    <location>
        <begin position="9"/>
        <end position="54"/>
    </location>
</feature>
<keyword evidence="3" id="KW-1185">Reference proteome</keyword>
<gene>
    <name evidence="2" type="ORF">N803_15665</name>
</gene>
<dbReference type="STRING" id="1385521.N803_15665"/>
<evidence type="ECO:0000313" key="3">
    <source>
        <dbReference type="Proteomes" id="UP000030011"/>
    </source>
</evidence>
<proteinExistence type="predicted"/>
<dbReference type="AlphaFoldDB" id="A0A0A0JNR4"/>
<dbReference type="EMBL" id="AVPK01000006">
    <property type="protein sequence ID" value="KGN37266.1"/>
    <property type="molecule type" value="Genomic_DNA"/>
</dbReference>
<dbReference type="eggNOG" id="COG5340">
    <property type="taxonomic scope" value="Bacteria"/>
</dbReference>
<dbReference type="Proteomes" id="UP000030011">
    <property type="component" value="Unassembled WGS sequence"/>
</dbReference>
<dbReference type="RefSeq" id="WP_052112214.1">
    <property type="nucleotide sequence ID" value="NZ_AVPK01000006.1"/>
</dbReference>
<evidence type="ECO:0000313" key="2">
    <source>
        <dbReference type="EMBL" id="KGN37266.1"/>
    </source>
</evidence>
<sequence length="305" mass="32707">MTTSLEPALIELAHGHRGFFTTEEARRVGTTPHALVEAVKGGLLHHPARGLYAVSALVDNTQPQSWHIDLSFAATLLWDDAALGSTSSVLSHGVTVWGPDLGRIHVLRPIDRTVQVGVFRVRRWRGQPVVDTDVGPAVELSHALAQHAVDHGLVAGVVSADNALHEGLVTIDELRDAAAVLAPFRNGSRATTMVAFADGARESVGESRTAVALMTAGLTLDPQVEIRDRSGHLVGRVDFLVRGTNVIVEFDGRLKYDSGDPSVLWAEKKREDALRRLGYVVVRLTWADLESGAAVAKVRSAIAAA</sequence>
<organism evidence="2 3">
    <name type="scientific">Knoellia subterranea KCTC 19937</name>
    <dbReference type="NCBI Taxonomy" id="1385521"/>
    <lineage>
        <taxon>Bacteria</taxon>
        <taxon>Bacillati</taxon>
        <taxon>Actinomycetota</taxon>
        <taxon>Actinomycetes</taxon>
        <taxon>Micrococcales</taxon>
        <taxon>Intrasporangiaceae</taxon>
        <taxon>Knoellia</taxon>
    </lineage>
</organism>
<dbReference type="InterPro" id="IPR025159">
    <property type="entry name" value="AbiEi_N"/>
</dbReference>
<name>A0A0A0JNR4_9MICO</name>
<comment type="caution">
    <text evidence="2">The sequence shown here is derived from an EMBL/GenBank/DDBJ whole genome shotgun (WGS) entry which is preliminary data.</text>
</comment>
<protein>
    <recommendedName>
        <fullName evidence="1">AbiEi antitoxin N-terminal domain-containing protein</fullName>
    </recommendedName>
</protein>
<accession>A0A0A0JNR4</accession>
<reference evidence="2 3" key="1">
    <citation type="submission" date="2013-08" db="EMBL/GenBank/DDBJ databases">
        <title>The genome sequence of Knoellia subterranea.</title>
        <authorList>
            <person name="Zhu W."/>
            <person name="Wang G."/>
        </authorList>
    </citation>
    <scope>NUCLEOTIDE SEQUENCE [LARGE SCALE GENOMIC DNA]</scope>
    <source>
        <strain evidence="2 3">KCTC 19937</strain>
    </source>
</reference>
<evidence type="ECO:0000259" key="1">
    <source>
        <dbReference type="Pfam" id="PF13338"/>
    </source>
</evidence>
<dbReference type="Pfam" id="PF13338">
    <property type="entry name" value="AbiEi_4"/>
    <property type="match status" value="1"/>
</dbReference>